<gene>
    <name evidence="1" type="ORF">Mal4_04220</name>
</gene>
<reference evidence="1 2" key="1">
    <citation type="submission" date="2019-02" db="EMBL/GenBank/DDBJ databases">
        <title>Deep-cultivation of Planctomycetes and their phenomic and genomic characterization uncovers novel biology.</title>
        <authorList>
            <person name="Wiegand S."/>
            <person name="Jogler M."/>
            <person name="Boedeker C."/>
            <person name="Pinto D."/>
            <person name="Vollmers J."/>
            <person name="Rivas-Marin E."/>
            <person name="Kohn T."/>
            <person name="Peeters S.H."/>
            <person name="Heuer A."/>
            <person name="Rast P."/>
            <person name="Oberbeckmann S."/>
            <person name="Bunk B."/>
            <person name="Jeske O."/>
            <person name="Meyerdierks A."/>
            <person name="Storesund J.E."/>
            <person name="Kallscheuer N."/>
            <person name="Luecker S."/>
            <person name="Lage O.M."/>
            <person name="Pohl T."/>
            <person name="Merkel B.J."/>
            <person name="Hornburger P."/>
            <person name="Mueller R.-W."/>
            <person name="Bruemmer F."/>
            <person name="Labrenz M."/>
            <person name="Spormann A.M."/>
            <person name="Op den Camp H."/>
            <person name="Overmann J."/>
            <person name="Amann R."/>
            <person name="Jetten M.S.M."/>
            <person name="Mascher T."/>
            <person name="Medema M.H."/>
            <person name="Devos D.P."/>
            <person name="Kaster A.-K."/>
            <person name="Ovreas L."/>
            <person name="Rohde M."/>
            <person name="Galperin M.Y."/>
            <person name="Jogler C."/>
        </authorList>
    </citation>
    <scope>NUCLEOTIDE SEQUENCE [LARGE SCALE GENOMIC DNA]</scope>
    <source>
        <strain evidence="1 2">Mal4</strain>
    </source>
</reference>
<dbReference type="OrthoDB" id="479699at2"/>
<dbReference type="AlphaFoldDB" id="A0A517Z146"/>
<dbReference type="SUPFAM" id="SSF51197">
    <property type="entry name" value="Clavaminate synthase-like"/>
    <property type="match status" value="1"/>
</dbReference>
<dbReference type="EMBL" id="CP036275">
    <property type="protein sequence ID" value="QDU36139.1"/>
    <property type="molecule type" value="Genomic_DNA"/>
</dbReference>
<proteinExistence type="predicted"/>
<dbReference type="Gene3D" id="2.60.120.650">
    <property type="entry name" value="Cupin"/>
    <property type="match status" value="1"/>
</dbReference>
<sequence length="349" mass="39791">MAETSATNSGQAQTGTLTARADTSHCYIHIVEPEEHGNELTLDLLRSASKDFSMPVVFRKLATLPENVQTREFVELEPEQKLLWRERTDDKAVAFRNEKGKTDYNYVSGREGSAREYLDEIFVHKKDVYAHLGKVSSGFSELKKHPWGTTLFEHVRDTVFSSGWFQVPEWELSGHVFLGNNTEMFAEPSQGAPGSDWHMFPTTNLFVMLAGQKKWMTRPPQEGDQLKNHEELIFPSGGREAPVEDREFDTVYLESGDVLFNVPYEWHKVVNARGPSLGAAFRVIDVPYVEQLMQYPAVQSNLKLRKMSDEYKHLATSLRMASLDPRRIRMTLNTAELMICAASRFPILE</sequence>
<name>A0A517Z146_9PLAN</name>
<dbReference type="RefSeq" id="WP_145366839.1">
    <property type="nucleotide sequence ID" value="NZ_CP036275.1"/>
</dbReference>
<evidence type="ECO:0000313" key="1">
    <source>
        <dbReference type="EMBL" id="QDU36139.1"/>
    </source>
</evidence>
<keyword evidence="2" id="KW-1185">Reference proteome</keyword>
<accession>A0A517Z146</accession>
<evidence type="ECO:0008006" key="3">
    <source>
        <dbReference type="Google" id="ProtNLM"/>
    </source>
</evidence>
<organism evidence="1 2">
    <name type="scientific">Maioricimonas rarisocia</name>
    <dbReference type="NCBI Taxonomy" id="2528026"/>
    <lineage>
        <taxon>Bacteria</taxon>
        <taxon>Pseudomonadati</taxon>
        <taxon>Planctomycetota</taxon>
        <taxon>Planctomycetia</taxon>
        <taxon>Planctomycetales</taxon>
        <taxon>Planctomycetaceae</taxon>
        <taxon>Maioricimonas</taxon>
    </lineage>
</organism>
<dbReference type="Proteomes" id="UP000320496">
    <property type="component" value="Chromosome"/>
</dbReference>
<dbReference type="KEGG" id="mri:Mal4_04220"/>
<protein>
    <recommendedName>
        <fullName evidence="3">JmjC domain-containing protein</fullName>
    </recommendedName>
</protein>
<evidence type="ECO:0000313" key="2">
    <source>
        <dbReference type="Proteomes" id="UP000320496"/>
    </source>
</evidence>